<keyword evidence="2" id="KW-0444">Lipid biosynthesis</keyword>
<feature type="transmembrane region" description="Helical" evidence="9">
    <location>
        <begin position="270"/>
        <end position="291"/>
    </location>
</feature>
<reference evidence="10" key="1">
    <citation type="journal article" date="2023" name="GigaByte">
        <title>Genome assembly of the bearded iris, Iris pallida Lam.</title>
        <authorList>
            <person name="Bruccoleri R.E."/>
            <person name="Oakeley E.J."/>
            <person name="Faust A.M.E."/>
            <person name="Altorfer M."/>
            <person name="Dessus-Babus S."/>
            <person name="Burckhardt D."/>
            <person name="Oertli M."/>
            <person name="Naumann U."/>
            <person name="Petersen F."/>
            <person name="Wong J."/>
        </authorList>
    </citation>
    <scope>NUCLEOTIDE SEQUENCE</scope>
    <source>
        <strain evidence="10">GSM-AAB239-AS_SAM_17_03QT</strain>
    </source>
</reference>
<evidence type="ECO:0000313" key="11">
    <source>
        <dbReference type="Proteomes" id="UP001140949"/>
    </source>
</evidence>
<reference evidence="10" key="2">
    <citation type="submission" date="2023-04" db="EMBL/GenBank/DDBJ databases">
        <authorList>
            <person name="Bruccoleri R.E."/>
            <person name="Oakeley E.J."/>
            <person name="Faust A.-M."/>
            <person name="Dessus-Babus S."/>
            <person name="Altorfer M."/>
            <person name="Burckhardt D."/>
            <person name="Oertli M."/>
            <person name="Naumann U."/>
            <person name="Petersen F."/>
            <person name="Wong J."/>
        </authorList>
    </citation>
    <scope>NUCLEOTIDE SEQUENCE</scope>
    <source>
        <strain evidence="10">GSM-AAB239-AS_SAM_17_03QT</strain>
        <tissue evidence="10">Leaf</tissue>
    </source>
</reference>
<keyword evidence="3 9" id="KW-0812">Transmembrane</keyword>
<dbReference type="EMBL" id="JANAVB010005600">
    <property type="protein sequence ID" value="KAJ6845904.1"/>
    <property type="molecule type" value="Genomic_DNA"/>
</dbReference>
<dbReference type="Pfam" id="PF04191">
    <property type="entry name" value="PEMT"/>
    <property type="match status" value="1"/>
</dbReference>
<dbReference type="PANTHER" id="PTHR12714">
    <property type="entry name" value="PROTEIN-S ISOPRENYLCYSTEINE O-METHYLTRANSFERASE"/>
    <property type="match status" value="1"/>
</dbReference>
<dbReference type="AlphaFoldDB" id="A0AAX6HZJ7"/>
<comment type="subcellular location">
    <subcellularLocation>
        <location evidence="1">Endomembrane system</location>
        <topology evidence="1">Multi-pass membrane protein</topology>
    </subcellularLocation>
</comment>
<dbReference type="GO" id="GO:0008654">
    <property type="term" value="P:phospholipid biosynthetic process"/>
    <property type="evidence" value="ECO:0007669"/>
    <property type="project" value="UniProtKB-KW"/>
</dbReference>
<evidence type="ECO:0000256" key="3">
    <source>
        <dbReference type="ARBA" id="ARBA00022692"/>
    </source>
</evidence>
<evidence type="ECO:0000256" key="1">
    <source>
        <dbReference type="ARBA" id="ARBA00004127"/>
    </source>
</evidence>
<feature type="transmembrane region" description="Helical" evidence="9">
    <location>
        <begin position="149"/>
        <end position="167"/>
    </location>
</feature>
<name>A0AAX6HZJ7_IRIPA</name>
<evidence type="ECO:0000256" key="5">
    <source>
        <dbReference type="ARBA" id="ARBA00023098"/>
    </source>
</evidence>
<organism evidence="10 11">
    <name type="scientific">Iris pallida</name>
    <name type="common">Sweet iris</name>
    <dbReference type="NCBI Taxonomy" id="29817"/>
    <lineage>
        <taxon>Eukaryota</taxon>
        <taxon>Viridiplantae</taxon>
        <taxon>Streptophyta</taxon>
        <taxon>Embryophyta</taxon>
        <taxon>Tracheophyta</taxon>
        <taxon>Spermatophyta</taxon>
        <taxon>Magnoliopsida</taxon>
        <taxon>Liliopsida</taxon>
        <taxon>Asparagales</taxon>
        <taxon>Iridaceae</taxon>
        <taxon>Iridoideae</taxon>
        <taxon>Irideae</taxon>
        <taxon>Iris</taxon>
    </lineage>
</organism>
<accession>A0AAX6HZJ7</accession>
<dbReference type="GO" id="GO:0016740">
    <property type="term" value="F:transferase activity"/>
    <property type="evidence" value="ECO:0007669"/>
    <property type="project" value="UniProtKB-ARBA"/>
</dbReference>
<feature type="transmembrane region" description="Helical" evidence="9">
    <location>
        <begin position="334"/>
        <end position="359"/>
    </location>
</feature>
<dbReference type="Gene3D" id="1.20.120.1630">
    <property type="match status" value="1"/>
</dbReference>
<keyword evidence="8" id="KW-1208">Phospholipid metabolism</keyword>
<evidence type="ECO:0000256" key="2">
    <source>
        <dbReference type="ARBA" id="ARBA00022516"/>
    </source>
</evidence>
<evidence type="ECO:0000313" key="10">
    <source>
        <dbReference type="EMBL" id="KAJ6845904.1"/>
    </source>
</evidence>
<keyword evidence="4 9" id="KW-1133">Transmembrane helix</keyword>
<evidence type="ECO:0000256" key="8">
    <source>
        <dbReference type="ARBA" id="ARBA00023264"/>
    </source>
</evidence>
<feature type="transmembrane region" description="Helical" evidence="9">
    <location>
        <begin position="203"/>
        <end position="223"/>
    </location>
</feature>
<keyword evidence="5" id="KW-0443">Lipid metabolism</keyword>
<gene>
    <name evidence="10" type="ORF">M6B38_279820</name>
</gene>
<keyword evidence="11" id="KW-1185">Reference proteome</keyword>
<dbReference type="InterPro" id="IPR007318">
    <property type="entry name" value="Phopholipid_MeTrfase"/>
</dbReference>
<dbReference type="Proteomes" id="UP001140949">
    <property type="component" value="Unassembled WGS sequence"/>
</dbReference>
<sequence>MQNLALLCASKPITQPKPPLPNPHHTMAMASIFLQSPPPLLSLKPKLFLSYSLPKPTTRRPLLYPSSSCPTPVPSISLRHNIKHLPHFSPPNSLPEAFPSLPLPSLTLSPISVCKWSLLLSLSLALAKSAVSLLLNPFFWTYFSLAWPFYPYFLAAILAIHGARCFAKHSRNEASLFEQLSVVTSTIAWLTLVPVAHSNGFLQGWPLALFFVYHYFFFFESSVRSRLYGDLLPRPHDPRWDISLPSPSRFAFFALVLAGHFLAAHEGPELHLIPGGWANLPIFLLVLLTIFTRYHSVLYLHKYSEKVAVPTAVVQFGPYRWVRHPVYASTVMLFAVHCIALRAPLSLAFLVAVCLWYYGRKAELEEATMVDVFGDRYREYADKVRYRLIPLLY</sequence>
<evidence type="ECO:0000256" key="7">
    <source>
        <dbReference type="ARBA" id="ARBA00023209"/>
    </source>
</evidence>
<proteinExistence type="predicted"/>
<evidence type="ECO:0000256" key="4">
    <source>
        <dbReference type="ARBA" id="ARBA00022989"/>
    </source>
</evidence>
<keyword evidence="6 9" id="KW-0472">Membrane</keyword>
<keyword evidence="7" id="KW-0594">Phospholipid biosynthesis</keyword>
<feature type="transmembrane region" description="Helical" evidence="9">
    <location>
        <begin position="179"/>
        <end position="197"/>
    </location>
</feature>
<comment type="caution">
    <text evidence="10">The sequence shown here is derived from an EMBL/GenBank/DDBJ whole genome shotgun (WGS) entry which is preliminary data.</text>
</comment>
<evidence type="ECO:0000256" key="9">
    <source>
        <dbReference type="SAM" id="Phobius"/>
    </source>
</evidence>
<evidence type="ECO:0000256" key="6">
    <source>
        <dbReference type="ARBA" id="ARBA00023136"/>
    </source>
</evidence>
<evidence type="ECO:0008006" key="12">
    <source>
        <dbReference type="Google" id="ProtNLM"/>
    </source>
</evidence>
<dbReference type="PANTHER" id="PTHR12714:SF11">
    <property type="entry name" value="PROTEIN C-TERMINAL S-ISOPRENYLCYSTEINE CARBOXYL O-METHYLTRANSFERASE"/>
    <property type="match status" value="1"/>
</dbReference>
<dbReference type="GO" id="GO:0012505">
    <property type="term" value="C:endomembrane system"/>
    <property type="evidence" value="ECO:0007669"/>
    <property type="project" value="UniProtKB-SubCell"/>
</dbReference>
<protein>
    <recommendedName>
        <fullName evidence="12">Protein-S-isoprenylcysteine O-methyltransferase</fullName>
    </recommendedName>
</protein>